<organism evidence="1 2">
    <name type="scientific">Papaver somniferum</name>
    <name type="common">Opium poppy</name>
    <dbReference type="NCBI Taxonomy" id="3469"/>
    <lineage>
        <taxon>Eukaryota</taxon>
        <taxon>Viridiplantae</taxon>
        <taxon>Streptophyta</taxon>
        <taxon>Embryophyta</taxon>
        <taxon>Tracheophyta</taxon>
        <taxon>Spermatophyta</taxon>
        <taxon>Magnoliopsida</taxon>
        <taxon>Ranunculales</taxon>
        <taxon>Papaveraceae</taxon>
        <taxon>Papaveroideae</taxon>
        <taxon>Papaver</taxon>
    </lineage>
</organism>
<accession>A0A4Y7K538</accession>
<name>A0A4Y7K538_PAPSO</name>
<dbReference type="Gramene" id="RZC68027">
    <property type="protein sequence ID" value="RZC68027"/>
    <property type="gene ID" value="C5167_011722"/>
</dbReference>
<reference evidence="1 2" key="1">
    <citation type="journal article" date="2018" name="Science">
        <title>The opium poppy genome and morphinan production.</title>
        <authorList>
            <person name="Guo L."/>
            <person name="Winzer T."/>
            <person name="Yang X."/>
            <person name="Li Y."/>
            <person name="Ning Z."/>
            <person name="He Z."/>
            <person name="Teodor R."/>
            <person name="Lu Y."/>
            <person name="Bowser T.A."/>
            <person name="Graham I.A."/>
            <person name="Ye K."/>
        </authorList>
    </citation>
    <scope>NUCLEOTIDE SEQUENCE [LARGE SCALE GENOMIC DNA]</scope>
    <source>
        <strain evidence="2">cv. HN1</strain>
        <tissue evidence="1">Leaves</tissue>
    </source>
</reference>
<gene>
    <name evidence="1" type="ORF">C5167_011722</name>
</gene>
<dbReference type="AlphaFoldDB" id="A0A4Y7K538"/>
<proteinExistence type="predicted"/>
<protein>
    <submittedName>
        <fullName evidence="1">Uncharacterized protein</fullName>
    </submittedName>
</protein>
<dbReference type="EMBL" id="CM010720">
    <property type="protein sequence ID" value="RZC68027.1"/>
    <property type="molecule type" value="Genomic_DNA"/>
</dbReference>
<evidence type="ECO:0000313" key="2">
    <source>
        <dbReference type="Proteomes" id="UP000316621"/>
    </source>
</evidence>
<dbReference type="Proteomes" id="UP000316621">
    <property type="component" value="Chromosome 6"/>
</dbReference>
<keyword evidence="2" id="KW-1185">Reference proteome</keyword>
<evidence type="ECO:0000313" key="1">
    <source>
        <dbReference type="EMBL" id="RZC68027.1"/>
    </source>
</evidence>
<sequence length="65" mass="7255">MYLVNLQLGPDYVPDDCSSIEEAILSAYPVPEEFDDLRWKGTMVYGSAVLTRFKTGTELSRLGPV</sequence>